<proteinExistence type="predicted"/>
<protein>
    <submittedName>
        <fullName evidence="1">Uncharacterized protein</fullName>
    </submittedName>
</protein>
<keyword evidence="2" id="KW-1185">Reference proteome</keyword>
<reference evidence="1" key="1">
    <citation type="submission" date="2021-01" db="EMBL/GenBank/DDBJ databases">
        <title>Whole genome shotgun sequence of Planosporangium flavigriseum NBRC 105377.</title>
        <authorList>
            <person name="Komaki H."/>
            <person name="Tamura T."/>
        </authorList>
    </citation>
    <scope>NUCLEOTIDE SEQUENCE</scope>
    <source>
        <strain evidence="1">NBRC 105377</strain>
    </source>
</reference>
<evidence type="ECO:0000313" key="1">
    <source>
        <dbReference type="EMBL" id="GIG72765.1"/>
    </source>
</evidence>
<accession>A0A8J3LX92</accession>
<dbReference type="Proteomes" id="UP000653674">
    <property type="component" value="Unassembled WGS sequence"/>
</dbReference>
<gene>
    <name evidence="1" type="ORF">Pfl04_11690</name>
</gene>
<name>A0A8J3LX92_9ACTN</name>
<dbReference type="AlphaFoldDB" id="A0A8J3LX92"/>
<dbReference type="EMBL" id="BONU01000005">
    <property type="protein sequence ID" value="GIG72765.1"/>
    <property type="molecule type" value="Genomic_DNA"/>
</dbReference>
<organism evidence="1 2">
    <name type="scientific">Planosporangium flavigriseum</name>
    <dbReference type="NCBI Taxonomy" id="373681"/>
    <lineage>
        <taxon>Bacteria</taxon>
        <taxon>Bacillati</taxon>
        <taxon>Actinomycetota</taxon>
        <taxon>Actinomycetes</taxon>
        <taxon>Micromonosporales</taxon>
        <taxon>Micromonosporaceae</taxon>
        <taxon>Planosporangium</taxon>
    </lineage>
</organism>
<dbReference type="Gene3D" id="3.30.450.30">
    <property type="entry name" value="Dynein light chain 2a, cytoplasmic"/>
    <property type="match status" value="1"/>
</dbReference>
<comment type="caution">
    <text evidence="1">The sequence shown here is derived from an EMBL/GenBank/DDBJ whole genome shotgun (WGS) entry which is preliminary data.</text>
</comment>
<evidence type="ECO:0000313" key="2">
    <source>
        <dbReference type="Proteomes" id="UP000653674"/>
    </source>
</evidence>
<sequence>MPSIDNHLGRAMALPGAVGASLVDCTTGMALGSAGAVPGGDGEAAAAGTAEVLYAASARAPFASARPHDAVEDLIVTTASGYHLLRTVPVPFGSQLVLYLWLDRPDGNLAMARRRLAEIADDLMRTPPDAPAGSAA</sequence>